<organism evidence="7 8">
    <name type="scientific">Aedes albopictus</name>
    <name type="common">Asian tiger mosquito</name>
    <name type="synonym">Stegomyia albopicta</name>
    <dbReference type="NCBI Taxonomy" id="7160"/>
    <lineage>
        <taxon>Eukaryota</taxon>
        <taxon>Metazoa</taxon>
        <taxon>Ecdysozoa</taxon>
        <taxon>Arthropoda</taxon>
        <taxon>Hexapoda</taxon>
        <taxon>Insecta</taxon>
        <taxon>Pterygota</taxon>
        <taxon>Neoptera</taxon>
        <taxon>Endopterygota</taxon>
        <taxon>Diptera</taxon>
        <taxon>Nematocera</taxon>
        <taxon>Culicoidea</taxon>
        <taxon>Culicidae</taxon>
        <taxon>Culicinae</taxon>
        <taxon>Aedini</taxon>
        <taxon>Aedes</taxon>
        <taxon>Stegomyia</taxon>
    </lineage>
</organism>
<dbReference type="SUPFAM" id="SSF57845">
    <property type="entry name" value="B-box zinc-binding domain"/>
    <property type="match status" value="1"/>
</dbReference>
<keyword evidence="2 4" id="KW-0863">Zinc-finger</keyword>
<evidence type="ECO:0000259" key="6">
    <source>
        <dbReference type="PROSITE" id="PS50119"/>
    </source>
</evidence>
<dbReference type="SUPFAM" id="SSF57850">
    <property type="entry name" value="RING/U-box"/>
    <property type="match status" value="1"/>
</dbReference>
<dbReference type="RefSeq" id="XP_062716872.1">
    <property type="nucleotide sequence ID" value="XM_062860888.1"/>
</dbReference>
<dbReference type="Gene3D" id="3.30.40.10">
    <property type="entry name" value="Zinc/RING finger domain, C3HC4 (zinc finger)"/>
    <property type="match status" value="1"/>
</dbReference>
<dbReference type="Pfam" id="PF00643">
    <property type="entry name" value="zf-B_box"/>
    <property type="match status" value="1"/>
</dbReference>
<dbReference type="Proteomes" id="UP000069940">
    <property type="component" value="Unassembled WGS sequence"/>
</dbReference>
<name>A0ABM1Y6Z3_AEDAL</name>
<evidence type="ECO:0000313" key="8">
    <source>
        <dbReference type="Proteomes" id="UP000069940"/>
    </source>
</evidence>
<evidence type="ECO:0000259" key="5">
    <source>
        <dbReference type="PROSITE" id="PS50089"/>
    </source>
</evidence>
<sequence>MSTRGARDDQPDESQLSVLLECCICFQGLRKCLICVECSHPFCQECIDRWLRKESTCPYCRAHVEKNRLVRFYLMDQLHEAIGRMLAEQNRNRCEVHGSQQLLLVCLRCEQCVCVDCWYSDGHVEHKDEVVPMEIAYSHYYRETMKADQSAQLKDGKKGVQDKIKILYEEKQDAHTMNQILELWKTLEKLQIDEKDSATS</sequence>
<dbReference type="InterPro" id="IPR017907">
    <property type="entry name" value="Znf_RING_CS"/>
</dbReference>
<dbReference type="InterPro" id="IPR013083">
    <property type="entry name" value="Znf_RING/FYVE/PHD"/>
</dbReference>
<dbReference type="Gene3D" id="3.30.160.60">
    <property type="entry name" value="Classic Zinc Finger"/>
    <property type="match status" value="1"/>
</dbReference>
<dbReference type="PROSITE" id="PS50119">
    <property type="entry name" value="ZF_BBOX"/>
    <property type="match status" value="1"/>
</dbReference>
<reference evidence="8" key="1">
    <citation type="journal article" date="2015" name="Proc. Natl. Acad. Sci. U.S.A.">
        <title>Genome sequence of the Asian Tiger mosquito, Aedes albopictus, reveals insights into its biology, genetics, and evolution.</title>
        <authorList>
            <person name="Chen X.G."/>
            <person name="Jiang X."/>
            <person name="Gu J."/>
            <person name="Xu M."/>
            <person name="Wu Y."/>
            <person name="Deng Y."/>
            <person name="Zhang C."/>
            <person name="Bonizzoni M."/>
            <person name="Dermauw W."/>
            <person name="Vontas J."/>
            <person name="Armbruster P."/>
            <person name="Huang X."/>
            <person name="Yang Y."/>
            <person name="Zhang H."/>
            <person name="He W."/>
            <person name="Peng H."/>
            <person name="Liu Y."/>
            <person name="Wu K."/>
            <person name="Chen J."/>
            <person name="Lirakis M."/>
            <person name="Topalis P."/>
            <person name="Van Leeuwen T."/>
            <person name="Hall A.B."/>
            <person name="Jiang X."/>
            <person name="Thorpe C."/>
            <person name="Mueller R.L."/>
            <person name="Sun C."/>
            <person name="Waterhouse R.M."/>
            <person name="Yan G."/>
            <person name="Tu Z.J."/>
            <person name="Fang X."/>
            <person name="James A.A."/>
        </authorList>
    </citation>
    <scope>NUCLEOTIDE SEQUENCE [LARGE SCALE GENOMIC DNA]</scope>
    <source>
        <strain evidence="8">Foshan</strain>
    </source>
</reference>
<dbReference type="GeneID" id="109419227"/>
<evidence type="ECO:0000256" key="4">
    <source>
        <dbReference type="PROSITE-ProRule" id="PRU00024"/>
    </source>
</evidence>
<keyword evidence="3" id="KW-0862">Zinc</keyword>
<feature type="domain" description="RING-type" evidence="5">
    <location>
        <begin position="22"/>
        <end position="61"/>
    </location>
</feature>
<dbReference type="CDD" id="cd19756">
    <property type="entry name" value="Bbox2"/>
    <property type="match status" value="1"/>
</dbReference>
<dbReference type="InterPro" id="IPR000315">
    <property type="entry name" value="Znf_B-box"/>
</dbReference>
<dbReference type="SMART" id="SM00184">
    <property type="entry name" value="RING"/>
    <property type="match status" value="1"/>
</dbReference>
<proteinExistence type="predicted"/>
<dbReference type="PROSITE" id="PS50089">
    <property type="entry name" value="ZF_RING_2"/>
    <property type="match status" value="1"/>
</dbReference>
<dbReference type="PANTHER" id="PTHR24103">
    <property type="entry name" value="E3 UBIQUITIN-PROTEIN LIGASE TRIM"/>
    <property type="match status" value="1"/>
</dbReference>
<keyword evidence="8" id="KW-1185">Reference proteome</keyword>
<dbReference type="InterPro" id="IPR001841">
    <property type="entry name" value="Znf_RING"/>
</dbReference>
<evidence type="ECO:0008006" key="9">
    <source>
        <dbReference type="Google" id="ProtNLM"/>
    </source>
</evidence>
<keyword evidence="1" id="KW-0479">Metal-binding</keyword>
<evidence type="ECO:0000256" key="3">
    <source>
        <dbReference type="ARBA" id="ARBA00022833"/>
    </source>
</evidence>
<reference evidence="7" key="2">
    <citation type="submission" date="2025-05" db="UniProtKB">
        <authorList>
            <consortium name="EnsemblMetazoa"/>
        </authorList>
    </citation>
    <scope>IDENTIFICATION</scope>
    <source>
        <strain evidence="7">Foshan</strain>
    </source>
</reference>
<dbReference type="InterPro" id="IPR050143">
    <property type="entry name" value="TRIM/RBCC"/>
</dbReference>
<dbReference type="PROSITE" id="PS00518">
    <property type="entry name" value="ZF_RING_1"/>
    <property type="match status" value="1"/>
</dbReference>
<evidence type="ECO:0000313" key="7">
    <source>
        <dbReference type="EnsemblMetazoa" id="AALFPA23_006358.P8245"/>
    </source>
</evidence>
<evidence type="ECO:0000256" key="1">
    <source>
        <dbReference type="ARBA" id="ARBA00022723"/>
    </source>
</evidence>
<dbReference type="EnsemblMetazoa" id="AALFPA23_006358.R8245">
    <property type="protein sequence ID" value="AALFPA23_006358.P8245"/>
    <property type="gene ID" value="AALFPA23_006358"/>
</dbReference>
<accession>A0ABM1Y6Z3</accession>
<feature type="domain" description="B box-type" evidence="6">
    <location>
        <begin position="89"/>
        <end position="133"/>
    </location>
</feature>
<dbReference type="Pfam" id="PF13639">
    <property type="entry name" value="zf-RING_2"/>
    <property type="match status" value="1"/>
</dbReference>
<protein>
    <recommendedName>
        <fullName evidence="9">RING-type domain-containing protein</fullName>
    </recommendedName>
</protein>
<evidence type="ECO:0000256" key="2">
    <source>
        <dbReference type="ARBA" id="ARBA00022771"/>
    </source>
</evidence>